<protein>
    <submittedName>
        <fullName evidence="4">Alpha/beta hydrolase</fullName>
    </submittedName>
</protein>
<organism evidence="4 5">
    <name type="scientific">Phanerochaete sordida</name>
    <dbReference type="NCBI Taxonomy" id="48140"/>
    <lineage>
        <taxon>Eukaryota</taxon>
        <taxon>Fungi</taxon>
        <taxon>Dikarya</taxon>
        <taxon>Basidiomycota</taxon>
        <taxon>Agaricomycotina</taxon>
        <taxon>Agaricomycetes</taxon>
        <taxon>Polyporales</taxon>
        <taxon>Phanerochaetaceae</taxon>
        <taxon>Phanerochaete</taxon>
    </lineage>
</organism>
<evidence type="ECO:0000256" key="2">
    <source>
        <dbReference type="ARBA" id="ARBA00038334"/>
    </source>
</evidence>
<evidence type="ECO:0000256" key="1">
    <source>
        <dbReference type="ARBA" id="ARBA00022801"/>
    </source>
</evidence>
<evidence type="ECO:0000313" key="4">
    <source>
        <dbReference type="EMBL" id="GJE94745.1"/>
    </source>
</evidence>
<dbReference type="AlphaFoldDB" id="A0A9P3GGW0"/>
<dbReference type="Gene3D" id="3.40.50.1820">
    <property type="entry name" value="alpha/beta hydrolase"/>
    <property type="match status" value="1"/>
</dbReference>
<keyword evidence="1 4" id="KW-0378">Hydrolase</keyword>
<name>A0A9P3GGW0_9APHY</name>
<comment type="similarity">
    <text evidence="2">Belongs to the AB hydrolase superfamily. Epoxide hydrolase family.</text>
</comment>
<comment type="caution">
    <text evidence="4">The sequence shown here is derived from an EMBL/GenBank/DDBJ whole genome shotgun (WGS) entry which is preliminary data.</text>
</comment>
<evidence type="ECO:0000313" key="5">
    <source>
        <dbReference type="Proteomes" id="UP000703269"/>
    </source>
</evidence>
<proteinExistence type="inferred from homology"/>
<sequence>MDPTHYRTLPVSRGFQYNVYYTSAAPEKPTLLFVHGFPSTSYDWRRQVPYFEARGFGIVAPDLLGAGLTSKPLDPTAFRHSALAQDIVEILDALGLDKVVGVGHDWGCVFLSRLSMHHQSRFYGIAWLGVGFREPSTRAFDLERAIAESKAQFGYEWYAYWEFFARSDAAEVIVQHIDSFMQLAYLKDADAWLTWLMQRGKAAECIETDVLLGRPDWLPENEYDKVRKDLLTNGVASQVLWYKNEMEGNDLEENLNMSKDLYTINVPSLFVGAKKDVLCVEVATLPTMQKRAKALKIVSLDAGHYLQLECADEVNKTLAEWLATVPL</sequence>
<dbReference type="EMBL" id="BPQB01000042">
    <property type="protein sequence ID" value="GJE94745.1"/>
    <property type="molecule type" value="Genomic_DNA"/>
</dbReference>
<keyword evidence="5" id="KW-1185">Reference proteome</keyword>
<dbReference type="SUPFAM" id="SSF53474">
    <property type="entry name" value="alpha/beta-Hydrolases"/>
    <property type="match status" value="1"/>
</dbReference>
<accession>A0A9P3GGW0</accession>
<dbReference type="InterPro" id="IPR000073">
    <property type="entry name" value="AB_hydrolase_1"/>
</dbReference>
<feature type="domain" description="AB hydrolase-1" evidence="3">
    <location>
        <begin position="29"/>
        <end position="309"/>
    </location>
</feature>
<dbReference type="InterPro" id="IPR029058">
    <property type="entry name" value="AB_hydrolase_fold"/>
</dbReference>
<gene>
    <name evidence="4" type="ORF">PsYK624_109160</name>
</gene>
<dbReference type="InterPro" id="IPR000639">
    <property type="entry name" value="Epox_hydrolase-like"/>
</dbReference>
<dbReference type="PRINTS" id="PR00412">
    <property type="entry name" value="EPOXHYDRLASE"/>
</dbReference>
<dbReference type="Proteomes" id="UP000703269">
    <property type="component" value="Unassembled WGS sequence"/>
</dbReference>
<dbReference type="OrthoDB" id="408373at2759"/>
<evidence type="ECO:0000259" key="3">
    <source>
        <dbReference type="Pfam" id="PF00561"/>
    </source>
</evidence>
<dbReference type="Pfam" id="PF00561">
    <property type="entry name" value="Abhydrolase_1"/>
    <property type="match status" value="1"/>
</dbReference>
<dbReference type="GO" id="GO:0016787">
    <property type="term" value="F:hydrolase activity"/>
    <property type="evidence" value="ECO:0007669"/>
    <property type="project" value="UniProtKB-KW"/>
</dbReference>
<reference evidence="4 5" key="1">
    <citation type="submission" date="2021-08" db="EMBL/GenBank/DDBJ databases">
        <title>Draft Genome Sequence of Phanerochaete sordida strain YK-624.</title>
        <authorList>
            <person name="Mori T."/>
            <person name="Dohra H."/>
            <person name="Suzuki T."/>
            <person name="Kawagishi H."/>
            <person name="Hirai H."/>
        </authorList>
    </citation>
    <scope>NUCLEOTIDE SEQUENCE [LARGE SCALE GENOMIC DNA]</scope>
    <source>
        <strain evidence="4 5">YK-624</strain>
    </source>
</reference>
<dbReference type="PANTHER" id="PTHR43329">
    <property type="entry name" value="EPOXIDE HYDROLASE"/>
    <property type="match status" value="1"/>
</dbReference>